<dbReference type="SUPFAM" id="SSF55729">
    <property type="entry name" value="Acyl-CoA N-acyltransferases (Nat)"/>
    <property type="match status" value="1"/>
</dbReference>
<comment type="caution">
    <text evidence="2">The sequence shown here is derived from an EMBL/GenBank/DDBJ whole genome shotgun (WGS) entry which is preliminary data.</text>
</comment>
<accession>A0ABW3RZX3</accession>
<dbReference type="Gene3D" id="3.40.630.30">
    <property type="match status" value="1"/>
</dbReference>
<keyword evidence="2" id="KW-0012">Acyltransferase</keyword>
<evidence type="ECO:0000313" key="2">
    <source>
        <dbReference type="EMBL" id="MFD1177923.1"/>
    </source>
</evidence>
<dbReference type="EC" id="2.3.-.-" evidence="2"/>
<evidence type="ECO:0000313" key="3">
    <source>
        <dbReference type="Proteomes" id="UP001597262"/>
    </source>
</evidence>
<feature type="domain" description="N-acetyltransferase" evidence="1">
    <location>
        <begin position="3"/>
        <end position="167"/>
    </location>
</feature>
<dbReference type="InterPro" id="IPR016181">
    <property type="entry name" value="Acyl_CoA_acyltransferase"/>
</dbReference>
<dbReference type="PROSITE" id="PS51186">
    <property type="entry name" value="GNAT"/>
    <property type="match status" value="1"/>
</dbReference>
<name>A0ABW3RZX3_9BACL</name>
<proteinExistence type="predicted"/>
<dbReference type="EMBL" id="JBHTLM010000012">
    <property type="protein sequence ID" value="MFD1177923.1"/>
    <property type="molecule type" value="Genomic_DNA"/>
</dbReference>
<reference evidence="3" key="1">
    <citation type="journal article" date="2019" name="Int. J. Syst. Evol. Microbiol.">
        <title>The Global Catalogue of Microorganisms (GCM) 10K type strain sequencing project: providing services to taxonomists for standard genome sequencing and annotation.</title>
        <authorList>
            <consortium name="The Broad Institute Genomics Platform"/>
            <consortium name="The Broad Institute Genome Sequencing Center for Infectious Disease"/>
            <person name="Wu L."/>
            <person name="Ma J."/>
        </authorList>
    </citation>
    <scope>NUCLEOTIDE SEQUENCE [LARGE SCALE GENOMIC DNA]</scope>
    <source>
        <strain evidence="3">CCUG 59189</strain>
    </source>
</reference>
<keyword evidence="3" id="KW-1185">Reference proteome</keyword>
<sequence length="180" mass="21141">MAITFHLYKNEEQLLIQFLTGQTWPYHGTATLTEENVRNQLKQGRYVSNEEQKTFWIQNEAGVYIGLIRVYDLADPTPLFDIRIGEKHRGHKYGLQTVIHLIEYVFTNYDVKIRIEGYTRADNLAMRKTFHNAGFVKEAVHRKSWPSENGELFDSIGYAILKEDWVDNKTTPVQWNDLPY</sequence>
<organism evidence="2 3">
    <name type="scientific">Paenibacillus puldeungensis</name>
    <dbReference type="NCBI Taxonomy" id="696536"/>
    <lineage>
        <taxon>Bacteria</taxon>
        <taxon>Bacillati</taxon>
        <taxon>Bacillota</taxon>
        <taxon>Bacilli</taxon>
        <taxon>Bacillales</taxon>
        <taxon>Paenibacillaceae</taxon>
        <taxon>Paenibacillus</taxon>
    </lineage>
</organism>
<evidence type="ECO:0000259" key="1">
    <source>
        <dbReference type="PROSITE" id="PS51186"/>
    </source>
</evidence>
<keyword evidence="2" id="KW-0808">Transferase</keyword>
<dbReference type="Pfam" id="PF13302">
    <property type="entry name" value="Acetyltransf_3"/>
    <property type="match status" value="1"/>
</dbReference>
<dbReference type="RefSeq" id="WP_379320371.1">
    <property type="nucleotide sequence ID" value="NZ_JBHTLM010000012.1"/>
</dbReference>
<gene>
    <name evidence="2" type="ORF">ACFQ3W_16655</name>
</gene>
<dbReference type="Proteomes" id="UP001597262">
    <property type="component" value="Unassembled WGS sequence"/>
</dbReference>
<dbReference type="InterPro" id="IPR000182">
    <property type="entry name" value="GNAT_dom"/>
</dbReference>
<dbReference type="GO" id="GO:0016746">
    <property type="term" value="F:acyltransferase activity"/>
    <property type="evidence" value="ECO:0007669"/>
    <property type="project" value="UniProtKB-KW"/>
</dbReference>
<dbReference type="PANTHER" id="PTHR43415:SF3">
    <property type="entry name" value="GNAT-FAMILY ACETYLTRANSFERASE"/>
    <property type="match status" value="1"/>
</dbReference>
<protein>
    <submittedName>
        <fullName evidence="2">GNAT family N-acetyltransferase</fullName>
        <ecNumber evidence="2">2.3.-.-</ecNumber>
    </submittedName>
</protein>
<dbReference type="PANTHER" id="PTHR43415">
    <property type="entry name" value="SPERMIDINE N(1)-ACETYLTRANSFERASE"/>
    <property type="match status" value="1"/>
</dbReference>